<dbReference type="InterPro" id="IPR046947">
    <property type="entry name" value="LytR-like"/>
</dbReference>
<dbReference type="Gene3D" id="3.40.50.2300">
    <property type="match status" value="1"/>
</dbReference>
<dbReference type="InterPro" id="IPR011006">
    <property type="entry name" value="CheY-like_superfamily"/>
</dbReference>
<sequence>MNIFILEDNVIQQQYLQHLVENYILKAGYKYSENVIITTSRPAELLTKVTEHVNSNVYFLDIQIKDDHRAGLKLAKNIRALDPFGWIVFVTTHSEFLPITYQYKLTALDFIEKDLGEQDFGVRVNECLDIAYSKEKISKSDDIFVFDNQHSRFQIPFADILYFETTELTHKIRLVTLTKHSEFYANLNDIERMDDRLFKCHKSYVVNINNIRRVDKKIKTIFFDHDSESCLVSRNKLKPLLKLLSYN</sequence>
<evidence type="ECO:0000256" key="2">
    <source>
        <dbReference type="ARBA" id="ARBA00023012"/>
    </source>
</evidence>
<dbReference type="PATRIC" id="fig|1423739.3.peg.2093"/>
<evidence type="ECO:0000259" key="7">
    <source>
        <dbReference type="PROSITE" id="PS50930"/>
    </source>
</evidence>
<feature type="domain" description="Response regulatory" evidence="6">
    <location>
        <begin position="2"/>
        <end position="128"/>
    </location>
</feature>
<dbReference type="Pfam" id="PF04397">
    <property type="entry name" value="LytTR"/>
    <property type="match status" value="1"/>
</dbReference>
<dbReference type="PANTHER" id="PTHR37299:SF3">
    <property type="entry name" value="STAGE 0 SPORULATION PROTEIN A HOMOLOG"/>
    <property type="match status" value="1"/>
</dbReference>
<dbReference type="SMART" id="SM00448">
    <property type="entry name" value="REC"/>
    <property type="match status" value="1"/>
</dbReference>
<dbReference type="RefSeq" id="WP_057866283.1">
    <property type="nucleotide sequence ID" value="NZ_AZEY01000108.1"/>
</dbReference>
<dbReference type="PROSITE" id="PS50930">
    <property type="entry name" value="HTH_LYTTR"/>
    <property type="match status" value="1"/>
</dbReference>
<evidence type="ECO:0000313" key="9">
    <source>
        <dbReference type="Proteomes" id="UP000052013"/>
    </source>
</evidence>
<reference evidence="8 9" key="1">
    <citation type="journal article" date="2015" name="Genome Announc.">
        <title>Expanding the biotechnology potential of lactobacilli through comparative genomics of 213 strains and associated genera.</title>
        <authorList>
            <person name="Sun Z."/>
            <person name="Harris H.M."/>
            <person name="McCann A."/>
            <person name="Guo C."/>
            <person name="Argimon S."/>
            <person name="Zhang W."/>
            <person name="Yang X."/>
            <person name="Jeffery I.B."/>
            <person name="Cooney J.C."/>
            <person name="Kagawa T.F."/>
            <person name="Liu W."/>
            <person name="Song Y."/>
            <person name="Salvetti E."/>
            <person name="Wrobel A."/>
            <person name="Rasinkangas P."/>
            <person name="Parkhill J."/>
            <person name="Rea M.C."/>
            <person name="O'Sullivan O."/>
            <person name="Ritari J."/>
            <person name="Douillard F.P."/>
            <person name="Paul Ross R."/>
            <person name="Yang R."/>
            <person name="Briner A.E."/>
            <person name="Felis G.E."/>
            <person name="de Vos W.M."/>
            <person name="Barrangou R."/>
            <person name="Klaenhammer T.R."/>
            <person name="Caufield P.W."/>
            <person name="Cui Y."/>
            <person name="Zhang H."/>
            <person name="O'Toole P.W."/>
        </authorList>
    </citation>
    <scope>NUCLEOTIDE SEQUENCE [LARGE SCALE GENOMIC DNA]</scope>
    <source>
        <strain evidence="8 9">DSM 14421</strain>
    </source>
</reference>
<dbReference type="GO" id="GO:0000156">
    <property type="term" value="F:phosphorelay response regulator activity"/>
    <property type="evidence" value="ECO:0007669"/>
    <property type="project" value="InterPro"/>
</dbReference>
<keyword evidence="3" id="KW-0010">Activator</keyword>
<keyword evidence="1" id="KW-0963">Cytoplasm</keyword>
<comment type="function">
    <text evidence="4">Required for high-level post-exponential phase expression of a series of secreted proteins.</text>
</comment>
<dbReference type="InterPro" id="IPR001789">
    <property type="entry name" value="Sig_transdc_resp-reg_receiver"/>
</dbReference>
<dbReference type="SMART" id="SM00850">
    <property type="entry name" value="LytTR"/>
    <property type="match status" value="1"/>
</dbReference>
<gene>
    <name evidence="8" type="ORF">FC85_GL002007</name>
</gene>
<dbReference type="InterPro" id="IPR007492">
    <property type="entry name" value="LytTR_DNA-bd_dom"/>
</dbReference>
<dbReference type="STRING" id="1423739.FC85_GL002007"/>
<evidence type="ECO:0000259" key="6">
    <source>
        <dbReference type="PROSITE" id="PS50110"/>
    </source>
</evidence>
<protein>
    <submittedName>
        <fullName evidence="8">Response regulator protein</fullName>
    </submittedName>
</protein>
<dbReference type="PROSITE" id="PS50110">
    <property type="entry name" value="RESPONSE_REGULATORY"/>
    <property type="match status" value="1"/>
</dbReference>
<name>A0A0R1S0F4_9LACO</name>
<organism evidence="8 9">
    <name type="scientific">Lentilactobacillus diolivorans DSM 14421</name>
    <dbReference type="NCBI Taxonomy" id="1423739"/>
    <lineage>
        <taxon>Bacteria</taxon>
        <taxon>Bacillati</taxon>
        <taxon>Bacillota</taxon>
        <taxon>Bacilli</taxon>
        <taxon>Lactobacillales</taxon>
        <taxon>Lactobacillaceae</taxon>
        <taxon>Lentilactobacillus</taxon>
    </lineage>
</organism>
<evidence type="ECO:0000256" key="3">
    <source>
        <dbReference type="ARBA" id="ARBA00023159"/>
    </source>
</evidence>
<dbReference type="SUPFAM" id="SSF52172">
    <property type="entry name" value="CheY-like"/>
    <property type="match status" value="1"/>
</dbReference>
<dbReference type="GO" id="GO:0003677">
    <property type="term" value="F:DNA binding"/>
    <property type="evidence" value="ECO:0007669"/>
    <property type="project" value="InterPro"/>
</dbReference>
<feature type="domain" description="HTH LytTR-type" evidence="7">
    <location>
        <begin position="144"/>
        <end position="246"/>
    </location>
</feature>
<dbReference type="Gene3D" id="2.40.50.40">
    <property type="match status" value="1"/>
</dbReference>
<accession>A0A0R1S0F4</accession>
<comment type="caution">
    <text evidence="8">The sequence shown here is derived from an EMBL/GenBank/DDBJ whole genome shotgun (WGS) entry which is preliminary data.</text>
</comment>
<dbReference type="EMBL" id="AZEY01000108">
    <property type="protein sequence ID" value="KRL62497.1"/>
    <property type="molecule type" value="Genomic_DNA"/>
</dbReference>
<evidence type="ECO:0000313" key="8">
    <source>
        <dbReference type="EMBL" id="KRL62497.1"/>
    </source>
</evidence>
<evidence type="ECO:0000256" key="5">
    <source>
        <dbReference type="PROSITE-ProRule" id="PRU00169"/>
    </source>
</evidence>
<dbReference type="Pfam" id="PF00072">
    <property type="entry name" value="Response_reg"/>
    <property type="match status" value="1"/>
</dbReference>
<evidence type="ECO:0000256" key="1">
    <source>
        <dbReference type="ARBA" id="ARBA00022490"/>
    </source>
</evidence>
<keyword evidence="2" id="KW-0902">Two-component regulatory system</keyword>
<dbReference type="AlphaFoldDB" id="A0A0R1S0F4"/>
<dbReference type="PANTHER" id="PTHR37299">
    <property type="entry name" value="TRANSCRIPTIONAL REGULATOR-RELATED"/>
    <property type="match status" value="1"/>
</dbReference>
<proteinExistence type="predicted"/>
<dbReference type="CDD" id="cd17533">
    <property type="entry name" value="REC_LytTR_AgrA-like"/>
    <property type="match status" value="1"/>
</dbReference>
<evidence type="ECO:0000256" key="4">
    <source>
        <dbReference type="ARBA" id="ARBA00037164"/>
    </source>
</evidence>
<keyword evidence="5" id="KW-0597">Phosphoprotein</keyword>
<dbReference type="Proteomes" id="UP000052013">
    <property type="component" value="Unassembled WGS sequence"/>
</dbReference>
<feature type="modified residue" description="4-aspartylphosphate" evidence="5">
    <location>
        <position position="61"/>
    </location>
</feature>